<dbReference type="Proteomes" id="UP000265419">
    <property type="component" value="Unassembled WGS sequence"/>
</dbReference>
<dbReference type="Gene3D" id="3.30.70.380">
    <property type="entry name" value="Ferrodoxin-fold anticodon-binding domain"/>
    <property type="match status" value="1"/>
</dbReference>
<evidence type="ECO:0000256" key="2">
    <source>
        <dbReference type="ARBA" id="ARBA00022598"/>
    </source>
</evidence>
<dbReference type="PROSITE" id="PS51447">
    <property type="entry name" value="FDX_ACB"/>
    <property type="match status" value="1"/>
</dbReference>
<keyword evidence="2" id="KW-0436">Ligase</keyword>
<dbReference type="AlphaFoldDB" id="A0A399JAR0"/>
<dbReference type="Gene3D" id="3.30.930.10">
    <property type="entry name" value="Bira Bifunctional Protein, Domain 2"/>
    <property type="match status" value="1"/>
</dbReference>
<name>A0A399JAR0_9MICC</name>
<keyword evidence="5" id="KW-0648">Protein biosynthesis</keyword>
<evidence type="ECO:0000259" key="7">
    <source>
        <dbReference type="PROSITE" id="PS51447"/>
    </source>
</evidence>
<evidence type="ECO:0000256" key="1">
    <source>
        <dbReference type="ARBA" id="ARBA00008226"/>
    </source>
</evidence>
<evidence type="ECO:0000313" key="9">
    <source>
        <dbReference type="Proteomes" id="UP000265419"/>
    </source>
</evidence>
<dbReference type="GO" id="GO:0004812">
    <property type="term" value="F:aminoacyl-tRNA ligase activity"/>
    <property type="evidence" value="ECO:0007669"/>
    <property type="project" value="UniProtKB-KW"/>
</dbReference>
<dbReference type="GO" id="GO:0000049">
    <property type="term" value="F:tRNA binding"/>
    <property type="evidence" value="ECO:0007669"/>
    <property type="project" value="InterPro"/>
</dbReference>
<evidence type="ECO:0000256" key="6">
    <source>
        <dbReference type="ARBA" id="ARBA00023146"/>
    </source>
</evidence>
<dbReference type="RefSeq" id="WP_119424206.1">
    <property type="nucleotide sequence ID" value="NZ_QQXK01000009.1"/>
</dbReference>
<comment type="caution">
    <text evidence="8">The sequence shown here is derived from an EMBL/GenBank/DDBJ whole genome shotgun (WGS) entry which is preliminary data.</text>
</comment>
<evidence type="ECO:0000256" key="5">
    <source>
        <dbReference type="ARBA" id="ARBA00022917"/>
    </source>
</evidence>
<dbReference type="GO" id="GO:0043039">
    <property type="term" value="P:tRNA aminoacylation"/>
    <property type="evidence" value="ECO:0007669"/>
    <property type="project" value="InterPro"/>
</dbReference>
<dbReference type="SUPFAM" id="SSF55681">
    <property type="entry name" value="Class II aaRS and biotin synthetases"/>
    <property type="match status" value="1"/>
</dbReference>
<keyword evidence="4" id="KW-0067">ATP-binding</keyword>
<feature type="domain" description="FDX-ACB" evidence="7">
    <location>
        <begin position="277"/>
        <end position="384"/>
    </location>
</feature>
<evidence type="ECO:0000256" key="3">
    <source>
        <dbReference type="ARBA" id="ARBA00022741"/>
    </source>
</evidence>
<keyword evidence="6" id="KW-0030">Aminoacyl-tRNA synthetase</keyword>
<comment type="similarity">
    <text evidence="1">Belongs to the class-II aminoacyl-tRNA synthetase family.</text>
</comment>
<dbReference type="GO" id="GO:0005524">
    <property type="term" value="F:ATP binding"/>
    <property type="evidence" value="ECO:0007669"/>
    <property type="project" value="UniProtKB-KW"/>
</dbReference>
<dbReference type="GO" id="GO:0006412">
    <property type="term" value="P:translation"/>
    <property type="evidence" value="ECO:0007669"/>
    <property type="project" value="UniProtKB-KW"/>
</dbReference>
<dbReference type="InterPro" id="IPR045864">
    <property type="entry name" value="aa-tRNA-synth_II/BPL/LPL"/>
</dbReference>
<organism evidence="8 9">
    <name type="scientific">Galactobacter valiniphilus</name>
    <dbReference type="NCBI Taxonomy" id="2676122"/>
    <lineage>
        <taxon>Bacteria</taxon>
        <taxon>Bacillati</taxon>
        <taxon>Actinomycetota</taxon>
        <taxon>Actinomycetes</taxon>
        <taxon>Micrococcales</taxon>
        <taxon>Micrococcaceae</taxon>
        <taxon>Galactobacter</taxon>
    </lineage>
</organism>
<keyword evidence="3" id="KW-0547">Nucleotide-binding</keyword>
<protein>
    <recommendedName>
        <fullName evidence="7">FDX-ACB domain-containing protein</fullName>
    </recommendedName>
</protein>
<dbReference type="EMBL" id="QQXK01000009">
    <property type="protein sequence ID" value="RII42661.1"/>
    <property type="molecule type" value="Genomic_DNA"/>
</dbReference>
<accession>A0A399JAR0</accession>
<dbReference type="Pfam" id="PF01409">
    <property type="entry name" value="tRNA-synt_2d"/>
    <property type="match status" value="2"/>
</dbReference>
<dbReference type="InterPro" id="IPR005121">
    <property type="entry name" value="Fdx_antiC-bd"/>
</dbReference>
<dbReference type="SMART" id="SM00896">
    <property type="entry name" value="FDX-ACB"/>
    <property type="match status" value="1"/>
</dbReference>
<sequence length="384" mass="41536">MYLSPAQLTAALTLRDLSDPTHGPHAMQALLADVVQALCSAWVIPAARHRTPALVSVEDNYDRLGFSADDVTRDRRYSRYASETVMLRSHTSAGIPPLLRGLDTQQWPDALHVLPGLVYRRDGIDRTHVGEPHQVDLWRIGPRDKLDAAGLGPAGRAGNAGADAAMEAMVASVVNAVLPGARWRTVASAHPYTQGGRQVDVWVDGAWLELAECGPVAPRLLAQAGLSPNAYGGLALGMGLDRALMLRKGIDDIRLLRSTDERVASQMLDLGRYRPVSHQPAIARDLSVVVDEQVTDEAIGDTVREALGERAGDLESVVLLARTPAAELPPAARERLRVREGQVNALLRVVIRPLERTLTSAEANALRDEVYLAVHEGPVKELIA</sequence>
<gene>
    <name evidence="8" type="ORF">DWB68_05810</name>
</gene>
<dbReference type="SUPFAM" id="SSF54991">
    <property type="entry name" value="Anticodon-binding domain of PheRS"/>
    <property type="match status" value="1"/>
</dbReference>
<keyword evidence="9" id="KW-1185">Reference proteome</keyword>
<evidence type="ECO:0000313" key="8">
    <source>
        <dbReference type="EMBL" id="RII42661.1"/>
    </source>
</evidence>
<proteinExistence type="inferred from homology"/>
<reference evidence="8 9" key="1">
    <citation type="submission" date="2018-07" db="EMBL/GenBank/DDBJ databases">
        <title>Arthrobacter sp. nov., isolated from raw cow's milk with high bacterial count.</title>
        <authorList>
            <person name="Hahne J."/>
            <person name="Isele D."/>
            <person name="Lipski A."/>
        </authorList>
    </citation>
    <scope>NUCLEOTIDE SEQUENCE [LARGE SCALE GENOMIC DNA]</scope>
    <source>
        <strain evidence="8 9">JZ R-35</strain>
    </source>
</reference>
<dbReference type="InterPro" id="IPR002319">
    <property type="entry name" value="Phenylalanyl-tRNA_Synthase"/>
</dbReference>
<evidence type="ECO:0000256" key="4">
    <source>
        <dbReference type="ARBA" id="ARBA00022840"/>
    </source>
</evidence>
<dbReference type="InterPro" id="IPR036690">
    <property type="entry name" value="Fdx_antiC-bd_sf"/>
</dbReference>